<protein>
    <submittedName>
        <fullName evidence="2">Uncharacterized protein</fullName>
    </submittedName>
</protein>
<organism evidence="2 3">
    <name type="scientific">Pisolithus tinctorius Marx 270</name>
    <dbReference type="NCBI Taxonomy" id="870435"/>
    <lineage>
        <taxon>Eukaryota</taxon>
        <taxon>Fungi</taxon>
        <taxon>Dikarya</taxon>
        <taxon>Basidiomycota</taxon>
        <taxon>Agaricomycotina</taxon>
        <taxon>Agaricomycetes</taxon>
        <taxon>Agaricomycetidae</taxon>
        <taxon>Boletales</taxon>
        <taxon>Sclerodermatineae</taxon>
        <taxon>Pisolithaceae</taxon>
        <taxon>Pisolithus</taxon>
    </lineage>
</organism>
<dbReference type="AlphaFoldDB" id="A0A0C3NRG0"/>
<dbReference type="HOGENOM" id="CLU_2085764_0_0_1"/>
<keyword evidence="3" id="KW-1185">Reference proteome</keyword>
<reference evidence="2 3" key="1">
    <citation type="submission" date="2014-04" db="EMBL/GenBank/DDBJ databases">
        <authorList>
            <consortium name="DOE Joint Genome Institute"/>
            <person name="Kuo A."/>
            <person name="Kohler A."/>
            <person name="Costa M.D."/>
            <person name="Nagy L.G."/>
            <person name="Floudas D."/>
            <person name="Copeland A."/>
            <person name="Barry K.W."/>
            <person name="Cichocki N."/>
            <person name="Veneault-Fourrey C."/>
            <person name="LaButti K."/>
            <person name="Lindquist E.A."/>
            <person name="Lipzen A."/>
            <person name="Lundell T."/>
            <person name="Morin E."/>
            <person name="Murat C."/>
            <person name="Sun H."/>
            <person name="Tunlid A."/>
            <person name="Henrissat B."/>
            <person name="Grigoriev I.V."/>
            <person name="Hibbett D.S."/>
            <person name="Martin F."/>
            <person name="Nordberg H.P."/>
            <person name="Cantor M.N."/>
            <person name="Hua S.X."/>
        </authorList>
    </citation>
    <scope>NUCLEOTIDE SEQUENCE [LARGE SCALE GENOMIC DNA]</scope>
    <source>
        <strain evidence="2 3">Marx 270</strain>
    </source>
</reference>
<name>A0A0C3NRG0_PISTI</name>
<dbReference type="EMBL" id="KN831976">
    <property type="protein sequence ID" value="KIO03450.1"/>
    <property type="molecule type" value="Genomic_DNA"/>
</dbReference>
<evidence type="ECO:0000256" key="1">
    <source>
        <dbReference type="SAM" id="MobiDB-lite"/>
    </source>
</evidence>
<dbReference type="Proteomes" id="UP000054217">
    <property type="component" value="Unassembled WGS sequence"/>
</dbReference>
<dbReference type="InParanoid" id="A0A0C3NRG0"/>
<proteinExistence type="predicted"/>
<evidence type="ECO:0000313" key="2">
    <source>
        <dbReference type="EMBL" id="KIO03450.1"/>
    </source>
</evidence>
<feature type="region of interest" description="Disordered" evidence="1">
    <location>
        <begin position="27"/>
        <end position="53"/>
    </location>
</feature>
<evidence type="ECO:0000313" key="3">
    <source>
        <dbReference type="Proteomes" id="UP000054217"/>
    </source>
</evidence>
<reference evidence="3" key="2">
    <citation type="submission" date="2015-01" db="EMBL/GenBank/DDBJ databases">
        <title>Evolutionary Origins and Diversification of the Mycorrhizal Mutualists.</title>
        <authorList>
            <consortium name="DOE Joint Genome Institute"/>
            <consortium name="Mycorrhizal Genomics Consortium"/>
            <person name="Kohler A."/>
            <person name="Kuo A."/>
            <person name="Nagy L.G."/>
            <person name="Floudas D."/>
            <person name="Copeland A."/>
            <person name="Barry K.W."/>
            <person name="Cichocki N."/>
            <person name="Veneault-Fourrey C."/>
            <person name="LaButti K."/>
            <person name="Lindquist E.A."/>
            <person name="Lipzen A."/>
            <person name="Lundell T."/>
            <person name="Morin E."/>
            <person name="Murat C."/>
            <person name="Riley R."/>
            <person name="Ohm R."/>
            <person name="Sun H."/>
            <person name="Tunlid A."/>
            <person name="Henrissat B."/>
            <person name="Grigoriev I.V."/>
            <person name="Hibbett D.S."/>
            <person name="Martin F."/>
        </authorList>
    </citation>
    <scope>NUCLEOTIDE SEQUENCE [LARGE SCALE GENOMIC DNA]</scope>
    <source>
        <strain evidence="3">Marx 270</strain>
    </source>
</reference>
<accession>A0A0C3NRG0</accession>
<gene>
    <name evidence="2" type="ORF">M404DRAFT_620302</name>
</gene>
<sequence>MPQHHDLVCMSVNPVMPKMMLPDVTDVVMPRNPTSATLPHTNQPDPASQPYDSMDVSKMVRDSATVDNFQAFPAIWIRVETKSRRTADITPLSIRYKMSVSSQHTQLSKHIPLVCPW</sequence>
<dbReference type="OrthoDB" id="10406903at2759"/>
<feature type="compositionally biased region" description="Polar residues" evidence="1">
    <location>
        <begin position="32"/>
        <end position="46"/>
    </location>
</feature>